<proteinExistence type="inferred from homology"/>
<dbReference type="InterPro" id="IPR050245">
    <property type="entry name" value="PrsA_foldase"/>
</dbReference>
<accession>A0A976RS08</accession>
<dbReference type="InterPro" id="IPR046357">
    <property type="entry name" value="PPIase_dom_sf"/>
</dbReference>
<dbReference type="SUPFAM" id="SSF109998">
    <property type="entry name" value="Triger factor/SurA peptide-binding domain-like"/>
    <property type="match status" value="1"/>
</dbReference>
<keyword evidence="8 11" id="KW-0564">Palmitate</keyword>
<dbReference type="PANTHER" id="PTHR47245:SF1">
    <property type="entry name" value="FOLDASE PROTEIN PRSA"/>
    <property type="match status" value="1"/>
</dbReference>
<dbReference type="HAMAP" id="MF_01145">
    <property type="entry name" value="Foldase_PrsA"/>
    <property type="match status" value="1"/>
</dbReference>
<comment type="subcellular location">
    <subcellularLocation>
        <location evidence="2 11">Cell membrane</location>
        <topology evidence="2 11">Lipid-anchor</topology>
    </subcellularLocation>
</comment>
<evidence type="ECO:0000256" key="3">
    <source>
        <dbReference type="ARBA" id="ARBA00006071"/>
    </source>
</evidence>
<dbReference type="EC" id="5.2.1.8" evidence="11"/>
<comment type="catalytic activity">
    <reaction evidence="1 11">
        <text>[protein]-peptidylproline (omega=180) = [protein]-peptidylproline (omega=0)</text>
        <dbReference type="Rhea" id="RHEA:16237"/>
        <dbReference type="Rhea" id="RHEA-COMP:10747"/>
        <dbReference type="Rhea" id="RHEA-COMP:10748"/>
        <dbReference type="ChEBI" id="CHEBI:83833"/>
        <dbReference type="ChEBI" id="CHEBI:83834"/>
        <dbReference type="EC" id="5.2.1.8"/>
    </reaction>
</comment>
<dbReference type="EMBL" id="CP093361">
    <property type="protein sequence ID" value="UQS86724.1"/>
    <property type="molecule type" value="Genomic_DNA"/>
</dbReference>
<feature type="signal peptide" evidence="12">
    <location>
        <begin position="1"/>
        <end position="19"/>
    </location>
</feature>
<dbReference type="Pfam" id="PF00639">
    <property type="entry name" value="Rotamase"/>
    <property type="match status" value="1"/>
</dbReference>
<gene>
    <name evidence="11" type="primary">prsA</name>
    <name evidence="14" type="ORF">MOO44_07520</name>
</gene>
<evidence type="ECO:0000256" key="12">
    <source>
        <dbReference type="SAM" id="SignalP"/>
    </source>
</evidence>
<evidence type="ECO:0000256" key="1">
    <source>
        <dbReference type="ARBA" id="ARBA00000971"/>
    </source>
</evidence>
<dbReference type="RefSeq" id="WP_260116526.1">
    <property type="nucleotide sequence ID" value="NZ_CP093361.1"/>
</dbReference>
<dbReference type="SUPFAM" id="SSF54534">
    <property type="entry name" value="FKBP-like"/>
    <property type="match status" value="1"/>
</dbReference>
<evidence type="ECO:0000256" key="11">
    <source>
        <dbReference type="HAMAP-Rule" id="MF_01145"/>
    </source>
</evidence>
<dbReference type="InterPro" id="IPR023059">
    <property type="entry name" value="Foldase_PrsA"/>
</dbReference>
<evidence type="ECO:0000256" key="4">
    <source>
        <dbReference type="ARBA" id="ARBA00022475"/>
    </source>
</evidence>
<keyword evidence="7 11" id="KW-0472">Membrane</keyword>
<feature type="chain" id="PRO_5039564592" description="Foldase protein PrsA" evidence="12">
    <location>
        <begin position="20"/>
        <end position="296"/>
    </location>
</feature>
<evidence type="ECO:0000259" key="13">
    <source>
        <dbReference type="PROSITE" id="PS50198"/>
    </source>
</evidence>
<evidence type="ECO:0000313" key="14">
    <source>
        <dbReference type="EMBL" id="UQS86724.1"/>
    </source>
</evidence>
<evidence type="ECO:0000256" key="9">
    <source>
        <dbReference type="ARBA" id="ARBA00023235"/>
    </source>
</evidence>
<dbReference type="Proteomes" id="UP000831181">
    <property type="component" value="Chromosome"/>
</dbReference>
<dbReference type="GO" id="GO:0005886">
    <property type="term" value="C:plasma membrane"/>
    <property type="evidence" value="ECO:0007669"/>
    <property type="project" value="UniProtKB-SubCell"/>
</dbReference>
<reference evidence="14" key="1">
    <citation type="journal article" date="2022" name="Int. J. Syst. Evol. Microbiol.">
        <title>Apilactobacillus apisilvae sp. nov., Nicolia spurrieriana gen. nov. sp. nov., Bombilactobacillus folatiphilus sp. nov. and Bombilactobacillus thymidiniphilus sp. nov., four new lactic acid bacterial isolates from stingless bees Tetragonula carbonaria and Austroplebeia australis.</title>
        <authorList>
            <person name="Oliphant S.A."/>
            <person name="Watson-Haigh N.S."/>
            <person name="Sumby K.M."/>
            <person name="Gardner J."/>
            <person name="Groom S."/>
            <person name="Jiranek V."/>
        </authorList>
    </citation>
    <scope>NUCLEOTIDE SEQUENCE</scope>
    <source>
        <strain evidence="14">SGEP1_A5</strain>
    </source>
</reference>
<dbReference type="KEGG" id="lbe:MOO44_07520"/>
<comment type="similarity">
    <text evidence="3 11">Belongs to the PrsA family.</text>
</comment>
<dbReference type="GO" id="GO:0006457">
    <property type="term" value="P:protein folding"/>
    <property type="evidence" value="ECO:0007669"/>
    <property type="project" value="UniProtKB-UniRule"/>
</dbReference>
<keyword evidence="4 11" id="KW-1003">Cell membrane</keyword>
<evidence type="ECO:0000313" key="15">
    <source>
        <dbReference type="Proteomes" id="UP000831181"/>
    </source>
</evidence>
<keyword evidence="10 11" id="KW-0449">Lipoprotein</keyword>
<dbReference type="AlphaFoldDB" id="A0A976RS08"/>
<dbReference type="GO" id="GO:0003755">
    <property type="term" value="F:peptidyl-prolyl cis-trans isomerase activity"/>
    <property type="evidence" value="ECO:0007669"/>
    <property type="project" value="UniProtKB-UniRule"/>
</dbReference>
<dbReference type="PROSITE" id="PS50198">
    <property type="entry name" value="PPIC_PPIASE_2"/>
    <property type="match status" value="1"/>
</dbReference>
<evidence type="ECO:0000256" key="10">
    <source>
        <dbReference type="ARBA" id="ARBA00023288"/>
    </source>
</evidence>
<feature type="domain" description="PpiC" evidence="13">
    <location>
        <begin position="136"/>
        <end position="230"/>
    </location>
</feature>
<name>A0A976RS08_9LACO</name>
<evidence type="ECO:0000256" key="8">
    <source>
        <dbReference type="ARBA" id="ARBA00023139"/>
    </source>
</evidence>
<dbReference type="Gene3D" id="1.10.4030.10">
    <property type="entry name" value="Porin chaperone SurA, peptide-binding domain"/>
    <property type="match status" value="1"/>
</dbReference>
<dbReference type="NCBIfam" id="NF003356">
    <property type="entry name" value="PRK04405.1"/>
    <property type="match status" value="1"/>
</dbReference>
<comment type="function">
    <text evidence="11">Plays a major role in protein secretion by helping the post-translocational extracellular folding of several secreted proteins.</text>
</comment>
<dbReference type="PANTHER" id="PTHR47245">
    <property type="entry name" value="PEPTIDYLPROLYL ISOMERASE"/>
    <property type="match status" value="1"/>
</dbReference>
<keyword evidence="5 11" id="KW-0732">Signal</keyword>
<evidence type="ECO:0000256" key="5">
    <source>
        <dbReference type="ARBA" id="ARBA00022729"/>
    </source>
</evidence>
<dbReference type="PROSITE" id="PS51257">
    <property type="entry name" value="PROKAR_LIPOPROTEIN"/>
    <property type="match status" value="1"/>
</dbReference>
<organism evidence="14 15">
    <name type="scientific">Nicoliella spurrieriana</name>
    <dbReference type="NCBI Taxonomy" id="2925830"/>
    <lineage>
        <taxon>Bacteria</taxon>
        <taxon>Bacillati</taxon>
        <taxon>Bacillota</taxon>
        <taxon>Bacilli</taxon>
        <taxon>Lactobacillales</taxon>
        <taxon>Lactobacillaceae</taxon>
        <taxon>Nicoliella</taxon>
    </lineage>
</organism>
<dbReference type="InterPro" id="IPR000297">
    <property type="entry name" value="PPIase_PpiC"/>
</dbReference>
<keyword evidence="9 11" id="KW-0413">Isomerase</keyword>
<dbReference type="InterPro" id="IPR027304">
    <property type="entry name" value="Trigger_fact/SurA_dom_sf"/>
</dbReference>
<evidence type="ECO:0000256" key="2">
    <source>
        <dbReference type="ARBA" id="ARBA00004193"/>
    </source>
</evidence>
<keyword evidence="15" id="KW-1185">Reference proteome</keyword>
<sequence length="296" mass="32471">MKKWLVGVAGVFLSLTLAACGSSAVATTNGGKITQSQYYSSMKETSNGKQILQQMILNKVLEKNYGSKVKDSQVNKLFNQYKSQYGSQFSAVLQQQGLTNATFKSQIRDNLLLEQAVRANTNFSDSALQKQFKSFQPKITVNAILVSKKSTAETVISQLKDGKSFASLAKKYSTDTNTKNKGGRLPAFDNTSSSVDSAFKKAAYKLDKKGDYTTTPVKTQYGYQVIQMVNHPAKGTYKDHTSALKDQIVTAEMSDSTTLHNIVAKVLRKGDVDIKDNQLKDILASYITTESSTSSK</sequence>
<keyword evidence="6 11" id="KW-0697">Rotamase</keyword>
<dbReference type="Gene3D" id="3.10.50.40">
    <property type="match status" value="1"/>
</dbReference>
<evidence type="ECO:0000256" key="6">
    <source>
        <dbReference type="ARBA" id="ARBA00023110"/>
    </source>
</evidence>
<evidence type="ECO:0000256" key="7">
    <source>
        <dbReference type="ARBA" id="ARBA00023136"/>
    </source>
</evidence>
<protein>
    <recommendedName>
        <fullName evidence="11">Foldase protein PrsA</fullName>
        <ecNumber evidence="11">5.2.1.8</ecNumber>
    </recommendedName>
</protein>